<feature type="region of interest" description="Disordered" evidence="2">
    <location>
        <begin position="92"/>
        <end position="142"/>
    </location>
</feature>
<dbReference type="Gene3D" id="1.25.40.10">
    <property type="entry name" value="Tetratricopeptide repeat domain"/>
    <property type="match status" value="2"/>
</dbReference>
<feature type="compositionally biased region" description="Basic and acidic residues" evidence="2">
    <location>
        <begin position="501"/>
        <end position="516"/>
    </location>
</feature>
<keyword evidence="4" id="KW-1185">Reference proteome</keyword>
<dbReference type="PROSITE" id="PS50005">
    <property type="entry name" value="TPR"/>
    <property type="match status" value="1"/>
</dbReference>
<feature type="transmembrane region" description="Helical" evidence="3">
    <location>
        <begin position="69"/>
        <end position="90"/>
    </location>
</feature>
<sequence length="516" mass="58621">MWTRTRVRLGKESNQFNTCSQRGRTCCKNLARVHIGLVHVQLYILYVYIDYVWPNVTVSAINSTCTYIPLGLFLFKFCFFTWILSMGGTSKVKGRRRSKRGSTRGERKGLKELAKETKKPGQSKEGRRKSSDKGQETGDGQSKYSVQQLLAQATDCMDTFNFDLAQKFLQRALEIEPDNLQVLEVTGSLLIEVGELEKAKQCMGRAIVLSPESGYSKYMYMGQLFEGEEAVQYFVKGIELMEKEREKQDKQPEAACAEEDSQTDPVTDGDIARAYCSMAEIYLTDSCFAEDAEEKCKECIDKAIDTDSDSAEAYQVLASYWLSKEDKEQAKKSIEKSLSLWLPKMKALEEEEVNMEGSNFDPVNPCPLNYQNRIGTAKILMELEMNEQAEEILEGLLQEDDQVVQVWYMLGLINVEKTGEDHKAPARFFLNMAKKLYQKIKCDDEQVLLHTEELLALLGPGEGLDESWLRHRGESSESDDTEEDVLSTDDEKEQTGETVTDGEKKGIGEKEEKMEH</sequence>
<dbReference type="OrthoDB" id="1914839at2759"/>
<evidence type="ECO:0000313" key="4">
    <source>
        <dbReference type="Proteomes" id="UP000694845"/>
    </source>
</evidence>
<feature type="compositionally biased region" description="Basic residues" evidence="2">
    <location>
        <begin position="92"/>
        <end position="102"/>
    </location>
</feature>
<reference evidence="5" key="1">
    <citation type="submission" date="2025-08" db="UniProtKB">
        <authorList>
            <consortium name="RefSeq"/>
        </authorList>
    </citation>
    <scope>IDENTIFICATION</scope>
</reference>
<gene>
    <name evidence="5" type="primary">LOC110973476</name>
</gene>
<feature type="transmembrane region" description="Helical" evidence="3">
    <location>
        <begin position="30"/>
        <end position="49"/>
    </location>
</feature>
<feature type="compositionally biased region" description="Acidic residues" evidence="2">
    <location>
        <begin position="476"/>
        <end position="492"/>
    </location>
</feature>
<keyword evidence="3" id="KW-0472">Membrane</keyword>
<feature type="region of interest" description="Disordered" evidence="2">
    <location>
        <begin position="469"/>
        <end position="516"/>
    </location>
</feature>
<name>A0A8B7XGV4_ACAPL</name>
<dbReference type="GO" id="GO:0035091">
    <property type="term" value="F:phosphatidylinositol binding"/>
    <property type="evidence" value="ECO:0007669"/>
    <property type="project" value="TreeGrafter"/>
</dbReference>
<evidence type="ECO:0000256" key="1">
    <source>
        <dbReference type="PROSITE-ProRule" id="PRU00339"/>
    </source>
</evidence>
<dbReference type="CDD" id="cd24142">
    <property type="entry name" value="ACL4-like"/>
    <property type="match status" value="1"/>
</dbReference>
<evidence type="ECO:0000256" key="3">
    <source>
        <dbReference type="SAM" id="Phobius"/>
    </source>
</evidence>
<evidence type="ECO:0000313" key="5">
    <source>
        <dbReference type="RefSeq" id="XP_022080014.1"/>
    </source>
</evidence>
<keyword evidence="1" id="KW-0802">TPR repeat</keyword>
<dbReference type="GeneID" id="110973476"/>
<keyword evidence="3" id="KW-1133">Transmembrane helix</keyword>
<dbReference type="GO" id="GO:0016020">
    <property type="term" value="C:membrane"/>
    <property type="evidence" value="ECO:0007669"/>
    <property type="project" value="TreeGrafter"/>
</dbReference>
<dbReference type="PANTHER" id="PTHR28654">
    <property type="entry name" value="AXIN INTERACTOR, DORSALIZATION-ASSOCIATED PROTEIN"/>
    <property type="match status" value="1"/>
</dbReference>
<dbReference type="InterPro" id="IPR019734">
    <property type="entry name" value="TPR_rpt"/>
</dbReference>
<dbReference type="AlphaFoldDB" id="A0A8B7XGV4"/>
<feature type="compositionally biased region" description="Basic and acidic residues" evidence="2">
    <location>
        <begin position="103"/>
        <end position="136"/>
    </location>
</feature>
<proteinExistence type="predicted"/>
<dbReference type="RefSeq" id="XP_022080014.1">
    <property type="nucleotide sequence ID" value="XM_022224322.1"/>
</dbReference>
<evidence type="ECO:0000256" key="2">
    <source>
        <dbReference type="SAM" id="MobiDB-lite"/>
    </source>
</evidence>
<keyword evidence="3" id="KW-0812">Transmembrane</keyword>
<feature type="region of interest" description="Disordered" evidence="2">
    <location>
        <begin position="246"/>
        <end position="268"/>
    </location>
</feature>
<dbReference type="Pfam" id="PF13181">
    <property type="entry name" value="TPR_8"/>
    <property type="match status" value="1"/>
</dbReference>
<organism evidence="4 5">
    <name type="scientific">Acanthaster planci</name>
    <name type="common">Crown-of-thorns starfish</name>
    <dbReference type="NCBI Taxonomy" id="133434"/>
    <lineage>
        <taxon>Eukaryota</taxon>
        <taxon>Metazoa</taxon>
        <taxon>Echinodermata</taxon>
        <taxon>Eleutherozoa</taxon>
        <taxon>Asterozoa</taxon>
        <taxon>Asteroidea</taxon>
        <taxon>Valvatacea</taxon>
        <taxon>Valvatida</taxon>
        <taxon>Acanthasteridae</taxon>
        <taxon>Acanthaster</taxon>
    </lineage>
</organism>
<dbReference type="Proteomes" id="UP000694845">
    <property type="component" value="Unplaced"/>
</dbReference>
<feature type="repeat" description="TPR" evidence="1">
    <location>
        <begin position="180"/>
        <end position="213"/>
    </location>
</feature>
<dbReference type="KEGG" id="aplc:110973476"/>
<dbReference type="InterPro" id="IPR011990">
    <property type="entry name" value="TPR-like_helical_dom_sf"/>
</dbReference>
<accession>A0A8B7XGV4</accession>
<protein>
    <submittedName>
        <fullName evidence="5">Probable assembly chaperone of rpl4 isoform X1</fullName>
    </submittedName>
</protein>
<dbReference type="GO" id="GO:0048264">
    <property type="term" value="P:determination of ventral identity"/>
    <property type="evidence" value="ECO:0007669"/>
    <property type="project" value="TreeGrafter"/>
</dbReference>
<dbReference type="SUPFAM" id="SSF81901">
    <property type="entry name" value="HCP-like"/>
    <property type="match status" value="1"/>
</dbReference>
<dbReference type="PANTHER" id="PTHR28654:SF1">
    <property type="entry name" value="AXIN INTERACTOR, DORSALIZATION-ASSOCIATED PROTEIN"/>
    <property type="match status" value="1"/>
</dbReference>